<protein>
    <submittedName>
        <fullName evidence="8">Tetratricopeptide repeat family protein</fullName>
    </submittedName>
</protein>
<proteinExistence type="predicted"/>
<dbReference type="EMBL" id="LBTR01000011">
    <property type="protein sequence ID" value="KKQ45647.1"/>
    <property type="molecule type" value="Genomic_DNA"/>
</dbReference>
<dbReference type="Pfam" id="PF04932">
    <property type="entry name" value="Wzy_C"/>
    <property type="match status" value="1"/>
</dbReference>
<feature type="transmembrane region" description="Helical" evidence="6">
    <location>
        <begin position="16"/>
        <end position="35"/>
    </location>
</feature>
<comment type="subcellular location">
    <subcellularLocation>
        <location evidence="1">Membrane</location>
        <topology evidence="1">Multi-pass membrane protein</topology>
    </subcellularLocation>
</comment>
<feature type="transmembrane region" description="Helical" evidence="6">
    <location>
        <begin position="233"/>
        <end position="252"/>
    </location>
</feature>
<dbReference type="Pfam" id="PF14559">
    <property type="entry name" value="TPR_19"/>
    <property type="match status" value="1"/>
</dbReference>
<feature type="transmembrane region" description="Helical" evidence="6">
    <location>
        <begin position="258"/>
        <end position="280"/>
    </location>
</feature>
<dbReference type="InterPro" id="IPR019734">
    <property type="entry name" value="TPR_rpt"/>
</dbReference>
<evidence type="ECO:0000256" key="1">
    <source>
        <dbReference type="ARBA" id="ARBA00004141"/>
    </source>
</evidence>
<organism evidence="8 9">
    <name type="scientific">Candidatus Woesebacteria bacterium GW2011_GWA1_37_8</name>
    <dbReference type="NCBI Taxonomy" id="1618546"/>
    <lineage>
        <taxon>Bacteria</taxon>
        <taxon>Candidatus Woeseibacteriota</taxon>
    </lineage>
</organism>
<evidence type="ECO:0000313" key="9">
    <source>
        <dbReference type="Proteomes" id="UP000034603"/>
    </source>
</evidence>
<feature type="transmembrane region" description="Helical" evidence="6">
    <location>
        <begin position="72"/>
        <end position="93"/>
    </location>
</feature>
<comment type="caution">
    <text evidence="8">The sequence shown here is derived from an EMBL/GenBank/DDBJ whole genome shotgun (WGS) entry which is preliminary data.</text>
</comment>
<feature type="repeat" description="TPR" evidence="5">
    <location>
        <begin position="441"/>
        <end position="474"/>
    </location>
</feature>
<accession>A0A0G0HTS0</accession>
<dbReference type="Gene3D" id="1.25.40.10">
    <property type="entry name" value="Tetratricopeptide repeat domain"/>
    <property type="match status" value="1"/>
</dbReference>
<dbReference type="InterPro" id="IPR007016">
    <property type="entry name" value="O-antigen_ligase-rel_domated"/>
</dbReference>
<keyword evidence="5" id="KW-0802">TPR repeat</keyword>
<dbReference type="AlphaFoldDB" id="A0A0G0HTS0"/>
<dbReference type="InterPro" id="IPR051533">
    <property type="entry name" value="WaaL-like"/>
</dbReference>
<dbReference type="PANTHER" id="PTHR37422:SF23">
    <property type="entry name" value="TEICHURONIC ACID BIOSYNTHESIS PROTEIN TUAE"/>
    <property type="match status" value="1"/>
</dbReference>
<evidence type="ECO:0000313" key="8">
    <source>
        <dbReference type="EMBL" id="KKQ45647.1"/>
    </source>
</evidence>
<dbReference type="SUPFAM" id="SSF48452">
    <property type="entry name" value="TPR-like"/>
    <property type="match status" value="1"/>
</dbReference>
<keyword evidence="3 6" id="KW-1133">Transmembrane helix</keyword>
<dbReference type="Proteomes" id="UP000034603">
    <property type="component" value="Unassembled WGS sequence"/>
</dbReference>
<evidence type="ECO:0000256" key="3">
    <source>
        <dbReference type="ARBA" id="ARBA00022989"/>
    </source>
</evidence>
<feature type="domain" description="O-antigen ligase-related" evidence="7">
    <location>
        <begin position="25"/>
        <end position="195"/>
    </location>
</feature>
<feature type="transmembrane region" description="Helical" evidence="6">
    <location>
        <begin position="292"/>
        <end position="311"/>
    </location>
</feature>
<dbReference type="PROSITE" id="PS50005">
    <property type="entry name" value="TPR"/>
    <property type="match status" value="1"/>
</dbReference>
<feature type="transmembrane region" description="Helical" evidence="6">
    <location>
        <begin position="41"/>
        <end position="60"/>
    </location>
</feature>
<evidence type="ECO:0000256" key="5">
    <source>
        <dbReference type="PROSITE-ProRule" id="PRU00339"/>
    </source>
</evidence>
<keyword evidence="2 6" id="KW-0812">Transmembrane</keyword>
<evidence type="ECO:0000259" key="7">
    <source>
        <dbReference type="Pfam" id="PF04932"/>
    </source>
</evidence>
<gene>
    <name evidence="8" type="ORF">US62_C0011G0011</name>
</gene>
<evidence type="ECO:0000256" key="6">
    <source>
        <dbReference type="SAM" id="Phobius"/>
    </source>
</evidence>
<dbReference type="InterPro" id="IPR011990">
    <property type="entry name" value="TPR-like_helical_dom_sf"/>
</dbReference>
<dbReference type="PANTHER" id="PTHR37422">
    <property type="entry name" value="TEICHURONIC ACID BIOSYNTHESIS PROTEIN TUAE"/>
    <property type="match status" value="1"/>
</dbReference>
<evidence type="ECO:0000256" key="4">
    <source>
        <dbReference type="ARBA" id="ARBA00023136"/>
    </source>
</evidence>
<feature type="transmembrane region" description="Helical" evidence="6">
    <location>
        <begin position="187"/>
        <end position="205"/>
    </location>
</feature>
<dbReference type="GO" id="GO:0016020">
    <property type="term" value="C:membrane"/>
    <property type="evidence" value="ECO:0007669"/>
    <property type="project" value="UniProtKB-SubCell"/>
</dbReference>
<keyword evidence="4 6" id="KW-0472">Membrane</keyword>
<sequence>MKSKIKDKKIDSKINFKHIAIFILSTLLFVTLIFTKSRSGFIGFIISALFFWGFLVVIKIRSNKLNFKTFQIPLLLSAFYLILTIFFGTPWSASIEAKLSKPAPDATKRSVSSVLESGSTGSGQIRKIVWKGALQIWKKYPLIGSGVETFAYTYHQVKPIEHNLTAEWDYLYNKAHNDYLNFLANNGVFGLVSYLIVIVLSLLQISNFKFQISKQVTISQFYKLLNRNYLGQLDIRLIKIYNLALLSGYAGLLVTNFFGFSVVSTSLLFFLIPAMAFSLTQKPQTATSSKKLSFVQIIIILLLLPTTYYLLLTTYKYWHSDILYAKTSTLIDKGQIETAQKTGSKLLNLSANEPLYHDLQSRIYIETALYLAQNQKAEIYNNFIKLAEKEGQEAIKLSPANVLYKRNLTSIYLNLATIDPKYLENAKETLSQAIIQAPTDAKLLYNLGLIYIKTGDYEKAKDILAHTVEIKENYASARYALALVNQSLKNVPEAKSQLKYILEKIDPNNVEAKRLLDELGK</sequence>
<evidence type="ECO:0000256" key="2">
    <source>
        <dbReference type="ARBA" id="ARBA00022692"/>
    </source>
</evidence>
<reference evidence="8 9" key="1">
    <citation type="journal article" date="2015" name="Nature">
        <title>rRNA introns, odd ribosomes, and small enigmatic genomes across a large radiation of phyla.</title>
        <authorList>
            <person name="Brown C.T."/>
            <person name="Hug L.A."/>
            <person name="Thomas B.C."/>
            <person name="Sharon I."/>
            <person name="Castelle C.J."/>
            <person name="Singh A."/>
            <person name="Wilkins M.J."/>
            <person name="Williams K.H."/>
            <person name="Banfield J.F."/>
        </authorList>
    </citation>
    <scope>NUCLEOTIDE SEQUENCE [LARGE SCALE GENOMIC DNA]</scope>
</reference>
<name>A0A0G0HTS0_9BACT</name>
<dbReference type="SMART" id="SM00028">
    <property type="entry name" value="TPR"/>
    <property type="match status" value="2"/>
</dbReference>